<dbReference type="InterPro" id="IPR010499">
    <property type="entry name" value="AraC_E-bd"/>
</dbReference>
<dbReference type="AlphaFoldDB" id="W0FNJ4"/>
<protein>
    <submittedName>
        <fullName evidence="3">MerR family transcriptional regulator</fullName>
    </submittedName>
</protein>
<dbReference type="InterPro" id="IPR011256">
    <property type="entry name" value="Reg_factor_effector_dom_sf"/>
</dbReference>
<dbReference type="SMART" id="SM00422">
    <property type="entry name" value="HTH_MERR"/>
    <property type="match status" value="1"/>
</dbReference>
<dbReference type="PROSITE" id="PS50937">
    <property type="entry name" value="HTH_MERR_2"/>
    <property type="match status" value="1"/>
</dbReference>
<dbReference type="GO" id="GO:0003700">
    <property type="term" value="F:DNA-binding transcription factor activity"/>
    <property type="evidence" value="ECO:0007669"/>
    <property type="project" value="InterPro"/>
</dbReference>
<dbReference type="CDD" id="cd01107">
    <property type="entry name" value="HTH_BmrR"/>
    <property type="match status" value="1"/>
</dbReference>
<evidence type="ECO:0000259" key="2">
    <source>
        <dbReference type="PROSITE" id="PS50937"/>
    </source>
</evidence>
<feature type="domain" description="HTH merR-type" evidence="2">
    <location>
        <begin position="1"/>
        <end position="71"/>
    </location>
</feature>
<dbReference type="SUPFAM" id="SSF46955">
    <property type="entry name" value="Putative DNA-binding domain"/>
    <property type="match status" value="1"/>
</dbReference>
<name>W0FNJ4_9BACT</name>
<dbReference type="PROSITE" id="PS00552">
    <property type="entry name" value="HTH_MERR_1"/>
    <property type="match status" value="1"/>
</dbReference>
<accession>W0FNJ4</accession>
<dbReference type="SMART" id="SM00871">
    <property type="entry name" value="AraC_E_bind"/>
    <property type="match status" value="1"/>
</dbReference>
<reference evidence="3" key="1">
    <citation type="journal article" date="2013" name="PLoS ONE">
        <title>Metagenomic insights into the carbohydrate-active enzymes carried by the microorganisms adhering to solid digesta in the rumen of cows.</title>
        <authorList>
            <person name="Wang L."/>
            <person name="Hatem A."/>
            <person name="Catalyurek U.V."/>
            <person name="Morrison M."/>
            <person name="Yu Z."/>
        </authorList>
    </citation>
    <scope>NUCLEOTIDE SEQUENCE</scope>
</reference>
<dbReference type="Gene3D" id="3.20.80.10">
    <property type="entry name" value="Regulatory factor, effector binding domain"/>
    <property type="match status" value="1"/>
</dbReference>
<keyword evidence="1" id="KW-0238">DNA-binding</keyword>
<proteinExistence type="predicted"/>
<dbReference type="SUPFAM" id="SSF55136">
    <property type="entry name" value="Probable bacterial effector-binding domain"/>
    <property type="match status" value="1"/>
</dbReference>
<dbReference type="Gene3D" id="1.10.1660.10">
    <property type="match status" value="1"/>
</dbReference>
<dbReference type="EMBL" id="KC246791">
    <property type="protein sequence ID" value="AHF24352.1"/>
    <property type="molecule type" value="Genomic_DNA"/>
</dbReference>
<dbReference type="Pfam" id="PF13411">
    <property type="entry name" value="MerR_1"/>
    <property type="match status" value="1"/>
</dbReference>
<evidence type="ECO:0000313" key="3">
    <source>
        <dbReference type="EMBL" id="AHF24352.1"/>
    </source>
</evidence>
<dbReference type="InterPro" id="IPR009061">
    <property type="entry name" value="DNA-bd_dom_put_sf"/>
</dbReference>
<dbReference type="InterPro" id="IPR000551">
    <property type="entry name" value="MerR-type_HTH_dom"/>
</dbReference>
<dbReference type="Pfam" id="PF06445">
    <property type="entry name" value="GyrI-like"/>
    <property type="match status" value="1"/>
</dbReference>
<dbReference type="InterPro" id="IPR047057">
    <property type="entry name" value="MerR_fam"/>
</dbReference>
<dbReference type="GO" id="GO:0003677">
    <property type="term" value="F:DNA binding"/>
    <property type="evidence" value="ECO:0007669"/>
    <property type="project" value="UniProtKB-KW"/>
</dbReference>
<evidence type="ECO:0000256" key="1">
    <source>
        <dbReference type="ARBA" id="ARBA00023125"/>
    </source>
</evidence>
<organism evidence="3">
    <name type="scientific">uncultured bacterium Contig575</name>
    <dbReference type="NCBI Taxonomy" id="1393592"/>
    <lineage>
        <taxon>Bacteria</taxon>
        <taxon>environmental samples</taxon>
    </lineage>
</organism>
<dbReference type="PANTHER" id="PTHR30204:SF97">
    <property type="entry name" value="MERR FAMILY REGULATORY PROTEIN"/>
    <property type="match status" value="1"/>
</dbReference>
<sequence length="271" mass="31593">MLKIGEFSKLSRVSVRMLRHYDEIGLLKPAEIDRFTDYRYYREDQLPTTCRIAALKDMGFSLADIVRILEIYDDREQLERFFTSRRKELEACLNDAQHKLTLLDAAQQRLRKEEDMSYSVTLKTIPERYAATIRMTIPRYEDEGMIWGKLTEETCRMNLVEDDPCLCAVTYLDGEYKEENVEMMAWKTVKGSYPDTEHVKFRTLPEVTVASCTYQGSYTRITDVYAAVIAWMDANGYAPAGAMFNIYHVSPHETQNPDEFVTEICYPVQKK</sequence>
<dbReference type="InterPro" id="IPR029442">
    <property type="entry name" value="GyrI-like"/>
</dbReference>
<dbReference type="PANTHER" id="PTHR30204">
    <property type="entry name" value="REDOX-CYCLING DRUG-SENSING TRANSCRIPTIONAL ACTIVATOR SOXR"/>
    <property type="match status" value="1"/>
</dbReference>